<dbReference type="Proteomes" id="UP000784700">
    <property type="component" value="Unassembled WGS sequence"/>
</dbReference>
<evidence type="ECO:0000313" key="3">
    <source>
        <dbReference type="Proteomes" id="UP000784700"/>
    </source>
</evidence>
<comment type="caution">
    <text evidence="2">The sequence shown here is derived from an EMBL/GenBank/DDBJ whole genome shotgun (WGS) entry which is preliminary data.</text>
</comment>
<reference evidence="2" key="1">
    <citation type="submission" date="2018-08" db="EMBL/GenBank/DDBJ databases">
        <title>Comparative genomics of wild bee and flower associated Lactobacillus reveals potential adaptation to the bee host.</title>
        <authorList>
            <person name="Vuong H.Q."/>
            <person name="Mcfrederick Q.S."/>
        </authorList>
    </citation>
    <scope>NUCLEOTIDE SEQUENCE</scope>
    <source>
        <strain evidence="2">HV_63</strain>
    </source>
</reference>
<keyword evidence="1" id="KW-1133">Transmembrane helix</keyword>
<organism evidence="2 3">
    <name type="scientific">Apilactobacillus micheneri</name>
    <dbReference type="NCBI Taxonomy" id="1899430"/>
    <lineage>
        <taxon>Bacteria</taxon>
        <taxon>Bacillati</taxon>
        <taxon>Bacillota</taxon>
        <taxon>Bacilli</taxon>
        <taxon>Lactobacillales</taxon>
        <taxon>Lactobacillaceae</taxon>
        <taxon>Apilactobacillus</taxon>
    </lineage>
</organism>
<proteinExistence type="predicted"/>
<sequence>MSKKEAFLLSILIFTVDYILAIFVLKYPTTSLHNSLLFSIVIGILLSFSFFISICNVIKKHFNNFLNKSMGYLKFSIIAMMLLIIVIIIEIIAVKIMF</sequence>
<gene>
    <name evidence="2" type="ORF">DY130_04105</name>
</gene>
<feature type="transmembrane region" description="Helical" evidence="1">
    <location>
        <begin position="70"/>
        <end position="94"/>
    </location>
</feature>
<evidence type="ECO:0000313" key="2">
    <source>
        <dbReference type="EMBL" id="TPR44231.1"/>
    </source>
</evidence>
<dbReference type="AlphaFoldDB" id="A0A9Q8IME6"/>
<accession>A0A9Q8IME6</accession>
<dbReference type="EMBL" id="QUBG01000003">
    <property type="protein sequence ID" value="TPR44231.1"/>
    <property type="molecule type" value="Genomic_DNA"/>
</dbReference>
<dbReference type="GeneID" id="58108438"/>
<feature type="transmembrane region" description="Helical" evidence="1">
    <location>
        <begin position="37"/>
        <end position="58"/>
    </location>
</feature>
<name>A0A9Q8IME6_9LACO</name>
<keyword evidence="1" id="KW-0472">Membrane</keyword>
<protein>
    <submittedName>
        <fullName evidence="2">Uncharacterized protein</fullName>
    </submittedName>
</protein>
<dbReference type="RefSeq" id="WP_140934484.1">
    <property type="nucleotide sequence ID" value="NZ_QUBF01000003.1"/>
</dbReference>
<evidence type="ECO:0000256" key="1">
    <source>
        <dbReference type="SAM" id="Phobius"/>
    </source>
</evidence>
<keyword evidence="1" id="KW-0812">Transmembrane</keyword>
<feature type="transmembrane region" description="Helical" evidence="1">
    <location>
        <begin position="7"/>
        <end position="25"/>
    </location>
</feature>